<sequence>MLLLLGAGPRSYGLSAATTGCTAAPMESVAPANAIAIILDNFMLVSFDGLDRIRRDEHVGFSPR</sequence>
<organism evidence="1 2">
    <name type="scientific">Aeromicrobium flavum</name>
    <dbReference type="NCBI Taxonomy" id="416568"/>
    <lineage>
        <taxon>Bacteria</taxon>
        <taxon>Bacillati</taxon>
        <taxon>Actinomycetota</taxon>
        <taxon>Actinomycetes</taxon>
        <taxon>Propionibacteriales</taxon>
        <taxon>Nocardioidaceae</taxon>
        <taxon>Aeromicrobium</taxon>
    </lineage>
</organism>
<dbReference type="EMBL" id="BJZQ01000016">
    <property type="protein sequence ID" value="GEO90293.1"/>
    <property type="molecule type" value="Genomic_DNA"/>
</dbReference>
<dbReference type="AlphaFoldDB" id="A0A512HXW5"/>
<keyword evidence="2" id="KW-1185">Reference proteome</keyword>
<reference evidence="1 2" key="1">
    <citation type="submission" date="2019-07" db="EMBL/GenBank/DDBJ databases">
        <title>Whole genome shotgun sequence of Aeromicrobium flavum NBRC 107625.</title>
        <authorList>
            <person name="Hosoyama A."/>
            <person name="Uohara A."/>
            <person name="Ohji S."/>
            <person name="Ichikawa N."/>
        </authorList>
    </citation>
    <scope>NUCLEOTIDE SEQUENCE [LARGE SCALE GENOMIC DNA]</scope>
    <source>
        <strain evidence="1 2">NBRC 107625</strain>
    </source>
</reference>
<comment type="caution">
    <text evidence="1">The sequence shown here is derived from an EMBL/GenBank/DDBJ whole genome shotgun (WGS) entry which is preliminary data.</text>
</comment>
<proteinExistence type="predicted"/>
<evidence type="ECO:0000313" key="1">
    <source>
        <dbReference type="EMBL" id="GEO90293.1"/>
    </source>
</evidence>
<protein>
    <submittedName>
        <fullName evidence="1">Uncharacterized protein</fullName>
    </submittedName>
</protein>
<name>A0A512HXW5_9ACTN</name>
<dbReference type="Proteomes" id="UP000321769">
    <property type="component" value="Unassembled WGS sequence"/>
</dbReference>
<evidence type="ECO:0000313" key="2">
    <source>
        <dbReference type="Proteomes" id="UP000321769"/>
    </source>
</evidence>
<gene>
    <name evidence="1" type="ORF">AFL01nite_26200</name>
</gene>
<accession>A0A512HXW5</accession>